<evidence type="ECO:0000313" key="1">
    <source>
        <dbReference type="EMBL" id="MDR8523940.1"/>
    </source>
</evidence>
<comment type="caution">
    <text evidence="1">The sequence shown here is derived from an EMBL/GenBank/DDBJ whole genome shotgun (WGS) entry which is preliminary data.</text>
</comment>
<evidence type="ECO:0008006" key="3">
    <source>
        <dbReference type="Google" id="ProtNLM"/>
    </source>
</evidence>
<dbReference type="EMBL" id="JAPMLE010000001">
    <property type="protein sequence ID" value="MDR8523940.1"/>
    <property type="molecule type" value="Genomic_DNA"/>
</dbReference>
<dbReference type="Proteomes" id="UP001259340">
    <property type="component" value="Unassembled WGS sequence"/>
</dbReference>
<accession>A0AAW8NNK7</accession>
<gene>
    <name evidence="1" type="ORF">OS133_09675</name>
</gene>
<protein>
    <recommendedName>
        <fullName evidence="3">T6SS immunity protein Tdi1 C-terminal domain-containing protein</fullName>
    </recommendedName>
</protein>
<evidence type="ECO:0000313" key="2">
    <source>
        <dbReference type="Proteomes" id="UP001259340"/>
    </source>
</evidence>
<sequence>MMKILYSGGLQIRSHDAQERLLNVNTFVEGELAFSNLYREVKASDFPIAQDCFGDQFFIRDNLVVKLNAETGDIDEFGCTWEQFLAWVDEDPIERLNIPSDLELRVGQLLFAYPPFCTAEGNNASIKAIDGVELISFHADFAKQINGEQ</sequence>
<dbReference type="AlphaFoldDB" id="A0AAW8NNK7"/>
<dbReference type="RefSeq" id="WP_310654745.1">
    <property type="nucleotide sequence ID" value="NZ_JAPMLA010000001.1"/>
</dbReference>
<name>A0AAW8NNK7_9GAMM</name>
<proteinExistence type="predicted"/>
<organism evidence="1 2">
    <name type="scientific">Shewanella fidelis</name>
    <dbReference type="NCBI Taxonomy" id="173509"/>
    <lineage>
        <taxon>Bacteria</taxon>
        <taxon>Pseudomonadati</taxon>
        <taxon>Pseudomonadota</taxon>
        <taxon>Gammaproteobacteria</taxon>
        <taxon>Alteromonadales</taxon>
        <taxon>Shewanellaceae</taxon>
        <taxon>Shewanella</taxon>
    </lineage>
</organism>
<reference evidence="1" key="1">
    <citation type="submission" date="2022-11" db="EMBL/GenBank/DDBJ databases">
        <title>Prophages regulate Shewanella fidelis motility and biofilm formation: implications for gut colonization dynamics in Ciona robusta.</title>
        <authorList>
            <person name="Natarajan O."/>
            <person name="Gibboney S.L."/>
            <person name="Young M.N."/>
            <person name="Lim S.J."/>
            <person name="Pluta N."/>
            <person name="Atkinson C.G.F."/>
            <person name="Leigh B.A."/>
            <person name="Liberti A."/>
            <person name="Kees E."/>
            <person name="Breitbart M."/>
            <person name="Gralnick J."/>
            <person name="Dishaw L.J."/>
        </authorList>
    </citation>
    <scope>NUCLEOTIDE SEQUENCE</scope>
    <source>
        <strain evidence="1">3313</strain>
    </source>
</reference>